<accession>A0A426VA62</accession>
<evidence type="ECO:0000313" key="3">
    <source>
        <dbReference type="Proteomes" id="UP000269265"/>
    </source>
</evidence>
<dbReference type="EMBL" id="RSED01000009">
    <property type="protein sequence ID" value="RRS03816.1"/>
    <property type="molecule type" value="Genomic_DNA"/>
</dbReference>
<feature type="transmembrane region" description="Helical" evidence="1">
    <location>
        <begin position="349"/>
        <end position="368"/>
    </location>
</feature>
<organism evidence="2 3">
    <name type="scientific">Aquabacterium soli</name>
    <dbReference type="NCBI Taxonomy" id="2493092"/>
    <lineage>
        <taxon>Bacteria</taxon>
        <taxon>Pseudomonadati</taxon>
        <taxon>Pseudomonadota</taxon>
        <taxon>Betaproteobacteria</taxon>
        <taxon>Burkholderiales</taxon>
        <taxon>Aquabacterium</taxon>
    </lineage>
</organism>
<keyword evidence="1" id="KW-0472">Membrane</keyword>
<dbReference type="OrthoDB" id="9791851at2"/>
<dbReference type="AlphaFoldDB" id="A0A426VA62"/>
<protein>
    <submittedName>
        <fullName evidence="2">Cell envelope integrity protein CreD</fullName>
    </submittedName>
</protein>
<feature type="transmembrane region" description="Helical" evidence="1">
    <location>
        <begin position="323"/>
        <end position="342"/>
    </location>
</feature>
<dbReference type="RefSeq" id="WP_125243656.1">
    <property type="nucleotide sequence ID" value="NZ_RSED01000009.1"/>
</dbReference>
<dbReference type="Pfam" id="PF06123">
    <property type="entry name" value="CreD"/>
    <property type="match status" value="1"/>
</dbReference>
<feature type="transmembrane region" description="Helical" evidence="1">
    <location>
        <begin position="374"/>
        <end position="392"/>
    </location>
</feature>
<dbReference type="Proteomes" id="UP000269265">
    <property type="component" value="Unassembled WGS sequence"/>
</dbReference>
<dbReference type="PANTHER" id="PTHR30092:SF0">
    <property type="entry name" value="INNER MEMBRANE PROTEIN CRED"/>
    <property type="match status" value="1"/>
</dbReference>
<feature type="transmembrane region" description="Helical" evidence="1">
    <location>
        <begin position="404"/>
        <end position="421"/>
    </location>
</feature>
<dbReference type="GO" id="GO:0005886">
    <property type="term" value="C:plasma membrane"/>
    <property type="evidence" value="ECO:0007669"/>
    <property type="project" value="TreeGrafter"/>
</dbReference>
<evidence type="ECO:0000256" key="1">
    <source>
        <dbReference type="SAM" id="Phobius"/>
    </source>
</evidence>
<keyword evidence="3" id="KW-1185">Reference proteome</keyword>
<dbReference type="PIRSF" id="PIRSF004548">
    <property type="entry name" value="CreD"/>
    <property type="match status" value="1"/>
</dbReference>
<keyword evidence="1" id="KW-0812">Transmembrane</keyword>
<gene>
    <name evidence="2" type="primary">creD</name>
    <name evidence="2" type="ORF">EIP75_12690</name>
</gene>
<comment type="caution">
    <text evidence="2">The sequence shown here is derived from an EMBL/GenBank/DDBJ whole genome shotgun (WGS) entry which is preliminary data.</text>
</comment>
<sequence length="485" mass="51729">MRFPLLSKSVALGAVVAGLLVALGSVRGVVEERQERRDEAEQNVADSLAASQVLMGPVLVRRCTETWPVEQREGPVLKVLTERRDFRLVQPPQTLQIDSGARMAPRYRGLFKVNGYELTAKVEAQWADLSGLASAPQHAGGQVACDAPLVSVVLGDARGIRTVRMNVQGQVLGVKPGSGNGVQRAGLHAELPAALMAHAGPLRATLALELAGTQSLAFAPIADSTEVMLKSEWPHPSFGGRFLPAERQVSSQGFQASWRLTSLATTAQQELIKGASLCHAGAASPSRTEGTDEGQPTGCIETFNVSFMDPVNPYVLSDRASKYGLLFIALTFLGVILVEVLHRLRVHPIQYLLVGSALIVFFLLLVSLSEHLPFGSAYLAASAACTGLLAFYGSHVLGGWRRGLVFGAALALLYGTLYLLLQMEQTSLVLGSVLLFVVLAAIMVVTRRLDWYGLIDGVRAAAPAARPARPVPEAWPSAPVPPAAK</sequence>
<evidence type="ECO:0000313" key="2">
    <source>
        <dbReference type="EMBL" id="RRS03816.1"/>
    </source>
</evidence>
<dbReference type="InterPro" id="IPR010364">
    <property type="entry name" value="Uncharacterised_IM_CreD"/>
</dbReference>
<name>A0A426VA62_9BURK</name>
<reference evidence="2 3" key="1">
    <citation type="submission" date="2018-12" db="EMBL/GenBank/DDBJ databases">
        <title>The whole draft genome of Aquabacterium sp. SJQ9.</title>
        <authorList>
            <person name="Sun L."/>
            <person name="Gao X."/>
            <person name="Chen W."/>
            <person name="Huang K."/>
        </authorList>
    </citation>
    <scope>NUCLEOTIDE SEQUENCE [LARGE SCALE GENOMIC DNA]</scope>
    <source>
        <strain evidence="2 3">SJQ9</strain>
    </source>
</reference>
<dbReference type="NCBIfam" id="NF008712">
    <property type="entry name" value="PRK11715.1-1"/>
    <property type="match status" value="1"/>
</dbReference>
<feature type="transmembrane region" description="Helical" evidence="1">
    <location>
        <begin position="427"/>
        <end position="445"/>
    </location>
</feature>
<dbReference type="PANTHER" id="PTHR30092">
    <property type="entry name" value="INNER MEMBRANE PROTEIN CRED"/>
    <property type="match status" value="1"/>
</dbReference>
<keyword evidence="1" id="KW-1133">Transmembrane helix</keyword>
<proteinExistence type="predicted"/>